<dbReference type="AlphaFoldDB" id="A0AAE3QJ77"/>
<dbReference type="RefSeq" id="WP_311794604.1">
    <property type="nucleotide sequence ID" value="NZ_JALDYZ010000014.1"/>
</dbReference>
<dbReference type="InterPro" id="IPR036188">
    <property type="entry name" value="FAD/NAD-bd_sf"/>
</dbReference>
<keyword evidence="1" id="KW-0560">Oxidoreductase</keyword>
<keyword evidence="4" id="KW-1185">Reference proteome</keyword>
<dbReference type="GO" id="GO:0016491">
    <property type="term" value="F:oxidoreductase activity"/>
    <property type="evidence" value="ECO:0007669"/>
    <property type="project" value="UniProtKB-KW"/>
</dbReference>
<feature type="domain" description="FAD dependent oxidoreductase" evidence="2">
    <location>
        <begin position="50"/>
        <end position="401"/>
    </location>
</feature>
<comment type="caution">
    <text evidence="3">The sequence shown here is derived from an EMBL/GenBank/DDBJ whole genome shotgun (WGS) entry which is preliminary data.</text>
</comment>
<dbReference type="SUPFAM" id="SSF51905">
    <property type="entry name" value="FAD/NAD(P)-binding domain"/>
    <property type="match status" value="1"/>
</dbReference>
<reference evidence="3" key="1">
    <citation type="submission" date="2022-03" db="EMBL/GenBank/DDBJ databases">
        <title>Fererhizobium litorale gen. nov., sp. nov., isolated from sandy sediments of the Sea of Japan seashore.</title>
        <authorList>
            <person name="Romanenko L."/>
            <person name="Kurilenko V."/>
            <person name="Otstavnykh N."/>
            <person name="Svetashev V."/>
            <person name="Tekutyeva L."/>
            <person name="Isaeva M."/>
            <person name="Mikhailov V."/>
        </authorList>
    </citation>
    <scope>NUCLEOTIDE SEQUENCE</scope>
    <source>
        <strain evidence="3">KMM 9576</strain>
    </source>
</reference>
<accession>A0AAE3QJ77</accession>
<evidence type="ECO:0000313" key="3">
    <source>
        <dbReference type="EMBL" id="MDI7924411.1"/>
    </source>
</evidence>
<organism evidence="3 4">
    <name type="scientific">Ferirhizobium litorale</name>
    <dbReference type="NCBI Taxonomy" id="2927786"/>
    <lineage>
        <taxon>Bacteria</taxon>
        <taxon>Pseudomonadati</taxon>
        <taxon>Pseudomonadota</taxon>
        <taxon>Alphaproteobacteria</taxon>
        <taxon>Hyphomicrobiales</taxon>
        <taxon>Rhizobiaceae</taxon>
        <taxon>Ferirhizobium</taxon>
    </lineage>
</organism>
<dbReference type="Proteomes" id="UP001161580">
    <property type="component" value="Unassembled WGS sequence"/>
</dbReference>
<evidence type="ECO:0000259" key="2">
    <source>
        <dbReference type="Pfam" id="PF01266"/>
    </source>
</evidence>
<proteinExistence type="predicted"/>
<dbReference type="Gene3D" id="3.50.50.60">
    <property type="entry name" value="FAD/NAD(P)-binding domain"/>
    <property type="match status" value="1"/>
</dbReference>
<dbReference type="Pfam" id="PF01266">
    <property type="entry name" value="DAO"/>
    <property type="match status" value="1"/>
</dbReference>
<evidence type="ECO:0000256" key="1">
    <source>
        <dbReference type="ARBA" id="ARBA00023002"/>
    </source>
</evidence>
<dbReference type="EMBL" id="JALDYZ010000014">
    <property type="protein sequence ID" value="MDI7924411.1"/>
    <property type="molecule type" value="Genomic_DNA"/>
</dbReference>
<dbReference type="InterPro" id="IPR006076">
    <property type="entry name" value="FAD-dep_OxRdtase"/>
</dbReference>
<gene>
    <name evidence="3" type="ORF">MRS75_20310</name>
</gene>
<dbReference type="PANTHER" id="PTHR13847">
    <property type="entry name" value="SARCOSINE DEHYDROGENASE-RELATED"/>
    <property type="match status" value="1"/>
</dbReference>
<dbReference type="PANTHER" id="PTHR13847:SF281">
    <property type="entry name" value="FAD DEPENDENT OXIDOREDUCTASE DOMAIN-CONTAINING PROTEIN"/>
    <property type="match status" value="1"/>
</dbReference>
<name>A0AAE3QJ77_9HYPH</name>
<sequence length="443" mass="47760">MTAGHDRSEIATCSGLAADTAPAGAIHSLWLDTACQAPITQRMEGSLEVDVAIVGGGYTGLSSALHLAENGLKVAVLEAREIGYGASGRNGGQVNPGFKLDPHEVAGRYGVEAGERALRFVHSAPDRVFELVSRYSMECAPIRPGSLTPAHSEAALRMLERRAEGWATRGVRVRMLDQGETEREIGTSRYLGALLDPRGGSLQPLSYVRELARIAIEKGARVFEGAAVRSLRKRASAWVATTAHGEVRARRVIVATNGYTGRLLPGLRQTIIAANSFQLATAPLDPSLASTILRGGRTASDTRRIVRYFRKDPENRLVIGGRGHFGEPTRARDFSHLQGALRELFPQLAGVPIECHWAGRVALTQDGVPHIHEPEEGLLVVLGYNGRGIAMGTAMGQAIAEYVGGNAGALPFPVTPVRRIPMHVFQRLYLAAAVNWFMFRDSL</sequence>
<dbReference type="Gene3D" id="3.30.9.10">
    <property type="entry name" value="D-Amino Acid Oxidase, subunit A, domain 2"/>
    <property type="match status" value="1"/>
</dbReference>
<evidence type="ECO:0000313" key="4">
    <source>
        <dbReference type="Proteomes" id="UP001161580"/>
    </source>
</evidence>
<protein>
    <submittedName>
        <fullName evidence="3">FAD-binding oxidoreductase</fullName>
    </submittedName>
</protein>
<dbReference type="GO" id="GO:0005737">
    <property type="term" value="C:cytoplasm"/>
    <property type="evidence" value="ECO:0007669"/>
    <property type="project" value="TreeGrafter"/>
</dbReference>